<evidence type="ECO:0000256" key="1">
    <source>
        <dbReference type="ARBA" id="ARBA00004123"/>
    </source>
</evidence>
<reference evidence="10" key="1">
    <citation type="journal article" date="2020" name="Fungal Divers.">
        <title>Resolving the Mortierellaceae phylogeny through synthesis of multi-gene phylogenetics and phylogenomics.</title>
        <authorList>
            <person name="Vandepol N."/>
            <person name="Liber J."/>
            <person name="Desiro A."/>
            <person name="Na H."/>
            <person name="Kennedy M."/>
            <person name="Barry K."/>
            <person name="Grigoriev I.V."/>
            <person name="Miller A.N."/>
            <person name="O'Donnell K."/>
            <person name="Stajich J.E."/>
            <person name="Bonito G."/>
        </authorList>
    </citation>
    <scope>NUCLEOTIDE SEQUENCE</scope>
    <source>
        <strain evidence="10">NRRL 2591</strain>
    </source>
</reference>
<feature type="region of interest" description="Disordered" evidence="9">
    <location>
        <begin position="89"/>
        <end position="108"/>
    </location>
</feature>
<organism evidence="10 11">
    <name type="scientific">Mortierella hygrophila</name>
    <dbReference type="NCBI Taxonomy" id="979708"/>
    <lineage>
        <taxon>Eukaryota</taxon>
        <taxon>Fungi</taxon>
        <taxon>Fungi incertae sedis</taxon>
        <taxon>Mucoromycota</taxon>
        <taxon>Mortierellomycotina</taxon>
        <taxon>Mortierellomycetes</taxon>
        <taxon>Mortierellales</taxon>
        <taxon>Mortierellaceae</taxon>
        <taxon>Mortierella</taxon>
    </lineage>
</organism>
<dbReference type="EMBL" id="JAAAXW010000080">
    <property type="protein sequence ID" value="KAF9545000.1"/>
    <property type="molecule type" value="Genomic_DNA"/>
</dbReference>
<comment type="caution">
    <text evidence="10">The sequence shown here is derived from an EMBL/GenBank/DDBJ whole genome shotgun (WGS) entry which is preliminary data.</text>
</comment>
<keyword evidence="4" id="KW-0132">Cell division</keyword>
<keyword evidence="11" id="KW-1185">Reference proteome</keyword>
<dbReference type="GO" id="GO:0005635">
    <property type="term" value="C:nuclear envelope"/>
    <property type="evidence" value="ECO:0007669"/>
    <property type="project" value="TreeGrafter"/>
</dbReference>
<dbReference type="PANTHER" id="PTHR23168:SF0">
    <property type="entry name" value="MITOTIC SPINDLE ASSEMBLY CHECKPOINT PROTEIN MAD1"/>
    <property type="match status" value="1"/>
</dbReference>
<dbReference type="Pfam" id="PF05557">
    <property type="entry name" value="MAD"/>
    <property type="match status" value="1"/>
</dbReference>
<feature type="compositionally biased region" description="Polar residues" evidence="9">
    <location>
        <begin position="18"/>
        <end position="32"/>
    </location>
</feature>
<dbReference type="Proteomes" id="UP000723463">
    <property type="component" value="Unassembled WGS sequence"/>
</dbReference>
<keyword evidence="7" id="KW-0131">Cell cycle</keyword>
<feature type="region of interest" description="Disordered" evidence="9">
    <location>
        <begin position="808"/>
        <end position="838"/>
    </location>
</feature>
<evidence type="ECO:0000313" key="10">
    <source>
        <dbReference type="EMBL" id="KAF9545000.1"/>
    </source>
</evidence>
<dbReference type="Gene3D" id="6.10.250.90">
    <property type="match status" value="1"/>
</dbReference>
<feature type="coiled-coil region" evidence="8">
    <location>
        <begin position="265"/>
        <end position="357"/>
    </location>
</feature>
<dbReference type="Gene3D" id="3.30.457.60">
    <property type="match status" value="1"/>
</dbReference>
<keyword evidence="8" id="KW-0175">Coiled coil</keyword>
<keyword evidence="5" id="KW-0498">Mitosis</keyword>
<dbReference type="InterPro" id="IPR008672">
    <property type="entry name" value="Mad1"/>
</dbReference>
<sequence length="838" mass="95080">MSSPTSDPDLVRRFMNRPQHSPFTGNSNTAAAGSTEVRTPFGEKRPTPSATPPTPSRLGPGSSFQPLWSGSENASPAMSIFGQYTNASNRSPAAAAGEQDQENQYLSSRIRTRTVEPDEYESTRKKLRDTQYELSSTKTELERKIVTMEQAARESDILKRKLMARVDSLESDRRFLYEQEKSLTKKVQALEEDSIQSKMASNEIIKDLRDENMSIKDRLSQTQEESRGIQSELTQRVRTLAASLTHQQQTLAETQDSSHSQSSLVAEKHQKLAEALDRIMELEDQNRQLKLNTQGMEDVVRIQKELQNQVAYIKQLEGTNRQLTAECKHLKDTYRNVEVLKEEKLSLEQKLKLMDDLRIKCGKYEVQNGVLLKEKEQWTAFLEKSDKTDYNSPYELAKMIATLRGDKAALVEVRDEFQEALKARDAYIEQLEQHLSELKTKLVEQEEFCAKLSSIARRHEMTKDFALRQVESLKEQLKSYDTEEVQLMGGSYDNQKNIRIEQLEKLVQECHAKLESMAASANSATEESSAGSAATLAFLQAIQNQSSVTFSKLYAEKQALVESKLAIHNELELLRKENSSLDAKILEHEIAIGAGAFNPAISRVLEIKDSPAARHQAVRQQMLDALKEENAALLQSLTDLQQQQQPAGHLLGLQQAAFGDQEVALQDKDVIPAASYNRLLGDFKRLQEEFADNDKRSKRLKQSWTLKADEFLDAVRSLLGYKVNFLDNGRVELISVYNAEEQQSFVFTSGQNDEGTMQLIGSGSQKYMEEHKESFDHWVNQLGSIPAFLSRVTLDLVEQQAHQLRVQEQELQQQPHHRPFQSLVEDDDTQNSDMMVDP</sequence>
<evidence type="ECO:0000256" key="4">
    <source>
        <dbReference type="ARBA" id="ARBA00022618"/>
    </source>
</evidence>
<feature type="coiled-coil region" evidence="8">
    <location>
        <begin position="159"/>
        <end position="225"/>
    </location>
</feature>
<evidence type="ECO:0000256" key="6">
    <source>
        <dbReference type="ARBA" id="ARBA00023242"/>
    </source>
</evidence>
<keyword evidence="6" id="KW-0539">Nucleus</keyword>
<proteinExistence type="inferred from homology"/>
<dbReference type="PANTHER" id="PTHR23168">
    <property type="entry name" value="MITOTIC SPINDLE ASSEMBLY CHECKPOINT PROTEIN MAD1 MITOTIC ARREST DEFICIENT-LIKE PROTEIN 1"/>
    <property type="match status" value="1"/>
</dbReference>
<dbReference type="GO" id="GO:0000776">
    <property type="term" value="C:kinetochore"/>
    <property type="evidence" value="ECO:0007669"/>
    <property type="project" value="TreeGrafter"/>
</dbReference>
<evidence type="ECO:0000256" key="9">
    <source>
        <dbReference type="SAM" id="MobiDB-lite"/>
    </source>
</evidence>
<feature type="region of interest" description="Disordered" evidence="9">
    <location>
        <begin position="1"/>
        <end position="71"/>
    </location>
</feature>
<dbReference type="SUPFAM" id="SSF75704">
    <property type="entry name" value="Mitotic arrest deficient-like 1, Mad1"/>
    <property type="match status" value="1"/>
</dbReference>
<dbReference type="GO" id="GO:0007094">
    <property type="term" value="P:mitotic spindle assembly checkpoint signaling"/>
    <property type="evidence" value="ECO:0007669"/>
    <property type="project" value="InterPro"/>
</dbReference>
<dbReference type="GO" id="GO:0051315">
    <property type="term" value="P:attachment of mitotic spindle microtubules to kinetochore"/>
    <property type="evidence" value="ECO:0007669"/>
    <property type="project" value="TreeGrafter"/>
</dbReference>
<accession>A0A9P6K3W8</accession>
<dbReference type="GO" id="GO:0051301">
    <property type="term" value="P:cell division"/>
    <property type="evidence" value="ECO:0007669"/>
    <property type="project" value="UniProtKB-KW"/>
</dbReference>
<feature type="coiled-coil region" evidence="8">
    <location>
        <begin position="428"/>
        <end position="520"/>
    </location>
</feature>
<feature type="compositionally biased region" description="Polar residues" evidence="9">
    <location>
        <begin position="62"/>
        <end position="71"/>
    </location>
</feature>
<evidence type="ECO:0000256" key="2">
    <source>
        <dbReference type="ARBA" id="ARBA00008029"/>
    </source>
</evidence>
<name>A0A9P6K3W8_9FUNG</name>
<dbReference type="AlphaFoldDB" id="A0A9P6K3W8"/>
<evidence type="ECO:0000256" key="8">
    <source>
        <dbReference type="SAM" id="Coils"/>
    </source>
</evidence>
<evidence type="ECO:0000313" key="11">
    <source>
        <dbReference type="Proteomes" id="UP000723463"/>
    </source>
</evidence>
<comment type="subcellular location">
    <subcellularLocation>
        <location evidence="1">Nucleus</location>
    </subcellularLocation>
</comment>
<evidence type="ECO:0000256" key="5">
    <source>
        <dbReference type="ARBA" id="ARBA00022776"/>
    </source>
</evidence>
<gene>
    <name evidence="10" type="primary">MAD1</name>
    <name evidence="10" type="ORF">EC957_011497</name>
</gene>
<dbReference type="GO" id="GO:0072686">
    <property type="term" value="C:mitotic spindle"/>
    <property type="evidence" value="ECO:0007669"/>
    <property type="project" value="TreeGrafter"/>
</dbReference>
<protein>
    <recommendedName>
        <fullName evidence="3">Spindle assembly checkpoint component MAD1</fullName>
    </recommendedName>
</protein>
<comment type="similarity">
    <text evidence="2">Belongs to the MAD1 family.</text>
</comment>
<evidence type="ECO:0000256" key="3">
    <source>
        <dbReference type="ARBA" id="ARBA00022019"/>
    </source>
</evidence>
<evidence type="ECO:0000256" key="7">
    <source>
        <dbReference type="ARBA" id="ARBA00023306"/>
    </source>
</evidence>